<organism evidence="6 7">
    <name type="scientific">Deinococcus piscis</name>
    <dbReference type="NCBI Taxonomy" id="394230"/>
    <lineage>
        <taxon>Bacteria</taxon>
        <taxon>Thermotogati</taxon>
        <taxon>Deinococcota</taxon>
        <taxon>Deinococci</taxon>
        <taxon>Deinococcales</taxon>
        <taxon>Deinococcaceae</taxon>
        <taxon>Deinococcus</taxon>
    </lineage>
</organism>
<dbReference type="Gene3D" id="2.40.37.10">
    <property type="entry name" value="Lyase, Ornithine Decarboxylase, Chain A, domain 1"/>
    <property type="match status" value="1"/>
</dbReference>
<dbReference type="SUPFAM" id="SSF51419">
    <property type="entry name" value="PLP-binding barrel"/>
    <property type="match status" value="1"/>
</dbReference>
<keyword evidence="2 4" id="KW-0663">Pyridoxal phosphate</keyword>
<evidence type="ECO:0000256" key="1">
    <source>
        <dbReference type="ARBA" id="ARBA00001933"/>
    </source>
</evidence>
<dbReference type="RefSeq" id="WP_189642565.1">
    <property type="nucleotide sequence ID" value="NZ_BNAL01000008.1"/>
</dbReference>
<comment type="pathway">
    <text evidence="4">Amino-acid biosynthesis; D-alanine biosynthesis; D-alanine from L-alanine: step 1/1.</text>
</comment>
<dbReference type="InterPro" id="IPR000821">
    <property type="entry name" value="Ala_racemase"/>
</dbReference>
<evidence type="ECO:0000313" key="7">
    <source>
        <dbReference type="Proteomes" id="UP000632154"/>
    </source>
</evidence>
<evidence type="ECO:0000313" key="6">
    <source>
        <dbReference type="EMBL" id="GHF99796.1"/>
    </source>
</evidence>
<gene>
    <name evidence="6" type="primary">alr</name>
    <name evidence="6" type="ORF">GCM10017783_09890</name>
</gene>
<evidence type="ECO:0000256" key="4">
    <source>
        <dbReference type="HAMAP-Rule" id="MF_01201"/>
    </source>
</evidence>
<feature type="domain" description="Alanine racemase C-terminal" evidence="5">
    <location>
        <begin position="240"/>
        <end position="368"/>
    </location>
</feature>
<dbReference type="CDD" id="cd00430">
    <property type="entry name" value="PLPDE_III_AR"/>
    <property type="match status" value="1"/>
</dbReference>
<dbReference type="InterPro" id="IPR001608">
    <property type="entry name" value="Ala_racemase_N"/>
</dbReference>
<feature type="binding site" evidence="4">
    <location>
        <position position="141"/>
    </location>
    <ligand>
        <name>substrate</name>
    </ligand>
</feature>
<comment type="caution">
    <text evidence="6">The sequence shown here is derived from an EMBL/GenBank/DDBJ whole genome shotgun (WGS) entry which is preliminary data.</text>
</comment>
<accession>A0ABQ3K319</accession>
<dbReference type="Gene3D" id="3.20.20.10">
    <property type="entry name" value="Alanine racemase"/>
    <property type="match status" value="1"/>
</dbReference>
<comment type="similarity">
    <text evidence="4">Belongs to the alanine racemase family.</text>
</comment>
<dbReference type="InterPro" id="IPR011079">
    <property type="entry name" value="Ala_racemase_C"/>
</dbReference>
<feature type="binding site" evidence="4">
    <location>
        <position position="309"/>
    </location>
    <ligand>
        <name>substrate</name>
    </ligand>
</feature>
<dbReference type="HAMAP" id="MF_01201">
    <property type="entry name" value="Ala_racemase"/>
    <property type="match status" value="1"/>
</dbReference>
<dbReference type="Proteomes" id="UP000632154">
    <property type="component" value="Unassembled WGS sequence"/>
</dbReference>
<protein>
    <recommendedName>
        <fullName evidence="4">Alanine racemase</fullName>
        <ecNumber evidence="4">5.1.1.1</ecNumber>
    </recommendedName>
</protein>
<dbReference type="SMART" id="SM01005">
    <property type="entry name" value="Ala_racemase_C"/>
    <property type="match status" value="1"/>
</dbReference>
<evidence type="ECO:0000256" key="3">
    <source>
        <dbReference type="ARBA" id="ARBA00023235"/>
    </source>
</evidence>
<comment type="cofactor">
    <cofactor evidence="1 4">
        <name>pyridoxal 5'-phosphate</name>
        <dbReference type="ChEBI" id="CHEBI:597326"/>
    </cofactor>
</comment>
<dbReference type="NCBIfam" id="TIGR00492">
    <property type="entry name" value="alr"/>
    <property type="match status" value="1"/>
</dbReference>
<evidence type="ECO:0000256" key="2">
    <source>
        <dbReference type="ARBA" id="ARBA00022898"/>
    </source>
</evidence>
<name>A0ABQ3K319_9DEIO</name>
<dbReference type="Pfam" id="PF01168">
    <property type="entry name" value="Ala_racemase_N"/>
    <property type="match status" value="1"/>
</dbReference>
<dbReference type="EMBL" id="BNAL01000008">
    <property type="protein sequence ID" value="GHF99796.1"/>
    <property type="molecule type" value="Genomic_DNA"/>
</dbReference>
<keyword evidence="7" id="KW-1185">Reference proteome</keyword>
<sequence>MTTPPASHTPLAFARARALISASALHHNLKFLSGKAGVPLLWPMKANAYGHGLEVVAPVAAESDAVWGMAVATPDEALKLSAVLRGLHCCKPVMLFGASFPEEWPALVEAGIEFTVNTLAEAEALPPGARAHLKVNTGMHRLGADPAEAVEIGRRLEERGQLAAIYSHFSEAEAEDQTLSWTQFQTFQEVVRHFPNVLHHMGNSSAVLNLGPLPGVDLARPGLSSYGVMPPIETPELIPAMTVQARITYLHSAAAGERVGYNGLSTLTRDTLIATLPVGYADGYPRRATGQAEVLIAGERRPVLGRVCMDHMMVDATGLDVRPGDWVTLWGHDAQGNALHISELAAWSDMAEYEILTRLGGRVERFAAP</sequence>
<proteinExistence type="inferred from homology"/>
<comment type="function">
    <text evidence="4">Catalyzes the interconversion of L-alanine and D-alanine. May also act on other amino acids.</text>
</comment>
<feature type="active site" description="Proton acceptor; specific for L-alanine" evidence="4">
    <location>
        <position position="261"/>
    </location>
</feature>
<dbReference type="SUPFAM" id="SSF50621">
    <property type="entry name" value="Alanine racemase C-terminal domain-like"/>
    <property type="match status" value="1"/>
</dbReference>
<dbReference type="PANTHER" id="PTHR30511:SF0">
    <property type="entry name" value="ALANINE RACEMASE, CATABOLIC-RELATED"/>
    <property type="match status" value="1"/>
</dbReference>
<dbReference type="PANTHER" id="PTHR30511">
    <property type="entry name" value="ALANINE RACEMASE"/>
    <property type="match status" value="1"/>
</dbReference>
<feature type="active site" description="Proton acceptor; specific for D-alanine" evidence="4">
    <location>
        <position position="45"/>
    </location>
</feature>
<reference evidence="7" key="1">
    <citation type="journal article" date="2019" name="Int. J. Syst. Evol. Microbiol.">
        <title>The Global Catalogue of Microorganisms (GCM) 10K type strain sequencing project: providing services to taxonomists for standard genome sequencing and annotation.</title>
        <authorList>
            <consortium name="The Broad Institute Genomics Platform"/>
            <consortium name="The Broad Institute Genome Sequencing Center for Infectious Disease"/>
            <person name="Wu L."/>
            <person name="Ma J."/>
        </authorList>
    </citation>
    <scope>NUCLEOTIDE SEQUENCE [LARGE SCALE GENOMIC DNA]</scope>
    <source>
        <strain evidence="7">CGMCC 1.18439</strain>
    </source>
</reference>
<dbReference type="InterPro" id="IPR029066">
    <property type="entry name" value="PLP-binding_barrel"/>
</dbReference>
<feature type="modified residue" description="N6-(pyridoxal phosphate)lysine" evidence="4">
    <location>
        <position position="45"/>
    </location>
</feature>
<comment type="catalytic activity">
    <reaction evidence="4">
        <text>L-alanine = D-alanine</text>
        <dbReference type="Rhea" id="RHEA:20249"/>
        <dbReference type="ChEBI" id="CHEBI:57416"/>
        <dbReference type="ChEBI" id="CHEBI:57972"/>
        <dbReference type="EC" id="5.1.1.1"/>
    </reaction>
</comment>
<dbReference type="Pfam" id="PF00842">
    <property type="entry name" value="Ala_racemase_C"/>
    <property type="match status" value="1"/>
</dbReference>
<dbReference type="PRINTS" id="PR00992">
    <property type="entry name" value="ALARACEMASE"/>
</dbReference>
<keyword evidence="3 4" id="KW-0413">Isomerase</keyword>
<dbReference type="InterPro" id="IPR009006">
    <property type="entry name" value="Ala_racemase/Decarboxylase_C"/>
</dbReference>
<evidence type="ECO:0000259" key="5">
    <source>
        <dbReference type="SMART" id="SM01005"/>
    </source>
</evidence>
<dbReference type="EC" id="5.1.1.1" evidence="4"/>